<protein>
    <submittedName>
        <fullName evidence="1">Uncharacterized protein</fullName>
    </submittedName>
</protein>
<comment type="caution">
    <text evidence="1">The sequence shown here is derived from an EMBL/GenBank/DDBJ whole genome shotgun (WGS) entry which is preliminary data.</text>
</comment>
<reference evidence="1 2" key="1">
    <citation type="journal article" date="2021" name="Elife">
        <title>Chloroplast acquisition without the gene transfer in kleptoplastic sea slugs, Plakobranchus ocellatus.</title>
        <authorList>
            <person name="Maeda T."/>
            <person name="Takahashi S."/>
            <person name="Yoshida T."/>
            <person name="Shimamura S."/>
            <person name="Takaki Y."/>
            <person name="Nagai Y."/>
            <person name="Toyoda A."/>
            <person name="Suzuki Y."/>
            <person name="Arimoto A."/>
            <person name="Ishii H."/>
            <person name="Satoh N."/>
            <person name="Nishiyama T."/>
            <person name="Hasebe M."/>
            <person name="Maruyama T."/>
            <person name="Minagawa J."/>
            <person name="Obokata J."/>
            <person name="Shigenobu S."/>
        </authorList>
    </citation>
    <scope>NUCLEOTIDE SEQUENCE [LARGE SCALE GENOMIC DNA]</scope>
</reference>
<accession>A0AAV4G567</accession>
<proteinExistence type="predicted"/>
<name>A0AAV4G567_9GAST</name>
<evidence type="ECO:0000313" key="2">
    <source>
        <dbReference type="Proteomes" id="UP000762676"/>
    </source>
</evidence>
<dbReference type="Proteomes" id="UP000762676">
    <property type="component" value="Unassembled WGS sequence"/>
</dbReference>
<organism evidence="1 2">
    <name type="scientific">Elysia marginata</name>
    <dbReference type="NCBI Taxonomy" id="1093978"/>
    <lineage>
        <taxon>Eukaryota</taxon>
        <taxon>Metazoa</taxon>
        <taxon>Spiralia</taxon>
        <taxon>Lophotrochozoa</taxon>
        <taxon>Mollusca</taxon>
        <taxon>Gastropoda</taxon>
        <taxon>Heterobranchia</taxon>
        <taxon>Euthyneura</taxon>
        <taxon>Panpulmonata</taxon>
        <taxon>Sacoglossa</taxon>
        <taxon>Placobranchoidea</taxon>
        <taxon>Plakobranchidae</taxon>
        <taxon>Elysia</taxon>
    </lineage>
</organism>
<evidence type="ECO:0000313" key="1">
    <source>
        <dbReference type="EMBL" id="GFR80324.1"/>
    </source>
</evidence>
<sequence length="88" mass="9838">MMAACCMLAFLPVKRRNNCPKRKFCRKELLQDEPLLRVKSKKVDSSASSSVVLGSLLEISSAESKPKDSPPPKGNYSEEFFKTLAIFL</sequence>
<gene>
    <name evidence="1" type="ORF">ElyMa_004042900</name>
</gene>
<dbReference type="EMBL" id="BMAT01008214">
    <property type="protein sequence ID" value="GFR80324.1"/>
    <property type="molecule type" value="Genomic_DNA"/>
</dbReference>
<dbReference type="AlphaFoldDB" id="A0AAV4G567"/>
<keyword evidence="2" id="KW-1185">Reference proteome</keyword>